<keyword evidence="5 8" id="KW-0119">Carbohydrate metabolism</keyword>
<evidence type="ECO:0000259" key="11">
    <source>
        <dbReference type="Pfam" id="PF00759"/>
    </source>
</evidence>
<evidence type="ECO:0000256" key="10">
    <source>
        <dbReference type="RuleBase" id="RU361166"/>
    </source>
</evidence>
<dbReference type="Proteomes" id="UP001152523">
    <property type="component" value="Unassembled WGS sequence"/>
</dbReference>
<protein>
    <recommendedName>
        <fullName evidence="10">Endoglucanase</fullName>
        <ecNumber evidence="10">3.2.1.4</ecNumber>
    </recommendedName>
</protein>
<dbReference type="InterPro" id="IPR008928">
    <property type="entry name" value="6-hairpin_glycosidase_sf"/>
</dbReference>
<keyword evidence="13" id="KW-1185">Reference proteome</keyword>
<evidence type="ECO:0000256" key="9">
    <source>
        <dbReference type="PROSITE-ProRule" id="PRU10060"/>
    </source>
</evidence>
<dbReference type="SUPFAM" id="SSF48208">
    <property type="entry name" value="Six-hairpin glycosidases"/>
    <property type="match status" value="1"/>
</dbReference>
<evidence type="ECO:0000256" key="6">
    <source>
        <dbReference type="ARBA" id="ARBA00023295"/>
    </source>
</evidence>
<dbReference type="InterPro" id="IPR001701">
    <property type="entry name" value="Glyco_hydro_9"/>
</dbReference>
<reference evidence="12" key="1">
    <citation type="submission" date="2022-07" db="EMBL/GenBank/DDBJ databases">
        <authorList>
            <person name="Macas J."/>
            <person name="Novak P."/>
            <person name="Neumann P."/>
        </authorList>
    </citation>
    <scope>NUCLEOTIDE SEQUENCE</scope>
</reference>
<keyword evidence="6 8" id="KW-0326">Glycosidase</keyword>
<dbReference type="GO" id="GO:0008810">
    <property type="term" value="F:cellulase activity"/>
    <property type="evidence" value="ECO:0007669"/>
    <property type="project" value="UniProtKB-EC"/>
</dbReference>
<dbReference type="InterPro" id="IPR018221">
    <property type="entry name" value="Glyco_hydro_9_His_AS"/>
</dbReference>
<dbReference type="InterPro" id="IPR012341">
    <property type="entry name" value="6hp_glycosidase-like_sf"/>
</dbReference>
<dbReference type="PROSITE" id="PS00592">
    <property type="entry name" value="GH9_2"/>
    <property type="match status" value="1"/>
</dbReference>
<evidence type="ECO:0000256" key="2">
    <source>
        <dbReference type="ARBA" id="ARBA00007072"/>
    </source>
</evidence>
<sequence length="472" mass="51417">MRCGQLAESLGNKCRSFYPCRSNWRRAKLLSSFDYADALSKSILFFEGQRSGKLPSNQRLRWRGDSALTDGCTAQVDLVGGYYDAGDNVKYGQPMAFTITLLSWGVIEFGDLMGDQKKYAEEAIAWGTDYLLKASGDIESKGVLYVQVGDPGLDHPCWQRPEDMDSKQRPVFSVSAASNVAGETAAALAAASIVFEKSKPGYSNTLLQRAKVVFDFADKNRGSFDSSMYHSSGFTDELIWAASWLLGASGESFYRNYVTSNYQTLANNGDMNSFSWDDKIPGVNIFLSILDMKHGKSDFANSRGLADSYVCSLSSKETPGGLYYLYEGSNLQYVTASSLLVVIYATHLKSAGLDAGCGDLIQNYAKKQVDYILGQNPAGMSYMVGFGSRYPVRVHHRGSSITSVRKNSGVIGCNNAALDTNDPNPNILFGAVVGGPDSNDQYRDDRTNFGQSEPATYINAPLVGVLAYFSAA</sequence>
<gene>
    <name evidence="12" type="ORF">CEPIT_LOCUS12198</name>
</gene>
<keyword evidence="7 8" id="KW-0624">Polysaccharide degradation</keyword>
<feature type="active site" evidence="9">
    <location>
        <position position="444"/>
    </location>
</feature>
<keyword evidence="4 10" id="KW-0136">Cellulose degradation</keyword>
<evidence type="ECO:0000256" key="3">
    <source>
        <dbReference type="ARBA" id="ARBA00022801"/>
    </source>
</evidence>
<organism evidence="12 13">
    <name type="scientific">Cuscuta epithymum</name>
    <dbReference type="NCBI Taxonomy" id="186058"/>
    <lineage>
        <taxon>Eukaryota</taxon>
        <taxon>Viridiplantae</taxon>
        <taxon>Streptophyta</taxon>
        <taxon>Embryophyta</taxon>
        <taxon>Tracheophyta</taxon>
        <taxon>Spermatophyta</taxon>
        <taxon>Magnoliopsida</taxon>
        <taxon>eudicotyledons</taxon>
        <taxon>Gunneridae</taxon>
        <taxon>Pentapetalae</taxon>
        <taxon>asterids</taxon>
        <taxon>lamiids</taxon>
        <taxon>Solanales</taxon>
        <taxon>Convolvulaceae</taxon>
        <taxon>Cuscuteae</taxon>
        <taxon>Cuscuta</taxon>
        <taxon>Cuscuta subgen. Cuscuta</taxon>
    </lineage>
</organism>
<dbReference type="FunFam" id="1.50.10.10:FF:000020">
    <property type="entry name" value="Endoglucanase"/>
    <property type="match status" value="1"/>
</dbReference>
<dbReference type="Gene3D" id="1.50.10.10">
    <property type="match status" value="1"/>
</dbReference>
<evidence type="ECO:0000313" key="12">
    <source>
        <dbReference type="EMBL" id="CAH9092703.1"/>
    </source>
</evidence>
<dbReference type="EMBL" id="CAMAPF010000074">
    <property type="protein sequence ID" value="CAH9092703.1"/>
    <property type="molecule type" value="Genomic_DNA"/>
</dbReference>
<dbReference type="PANTHER" id="PTHR22298">
    <property type="entry name" value="ENDO-1,4-BETA-GLUCANASE"/>
    <property type="match status" value="1"/>
</dbReference>
<evidence type="ECO:0000256" key="8">
    <source>
        <dbReference type="PROSITE-ProRule" id="PRU10059"/>
    </source>
</evidence>
<evidence type="ECO:0000256" key="1">
    <source>
        <dbReference type="ARBA" id="ARBA00000966"/>
    </source>
</evidence>
<evidence type="ECO:0000256" key="4">
    <source>
        <dbReference type="ARBA" id="ARBA00023001"/>
    </source>
</evidence>
<evidence type="ECO:0000256" key="5">
    <source>
        <dbReference type="ARBA" id="ARBA00023277"/>
    </source>
</evidence>
<name>A0AAV0D6X5_9ASTE</name>
<dbReference type="Pfam" id="PF00759">
    <property type="entry name" value="Glyco_hydro_9"/>
    <property type="match status" value="1"/>
</dbReference>
<comment type="catalytic activity">
    <reaction evidence="1 10">
        <text>Endohydrolysis of (1-&gt;4)-beta-D-glucosidic linkages in cellulose, lichenin and cereal beta-D-glucans.</text>
        <dbReference type="EC" id="3.2.1.4"/>
    </reaction>
</comment>
<keyword evidence="3 8" id="KW-0378">Hydrolase</keyword>
<dbReference type="AlphaFoldDB" id="A0AAV0D6X5"/>
<feature type="active site" evidence="9">
    <location>
        <position position="453"/>
    </location>
</feature>
<evidence type="ECO:0000256" key="7">
    <source>
        <dbReference type="ARBA" id="ARBA00023326"/>
    </source>
</evidence>
<dbReference type="InterPro" id="IPR033126">
    <property type="entry name" value="Glyco_hydro_9_Asp/Glu_AS"/>
</dbReference>
<comment type="similarity">
    <text evidence="2 8 10">Belongs to the glycosyl hydrolase 9 (cellulase E) family.</text>
</comment>
<comment type="caution">
    <text evidence="12">The sequence shown here is derived from an EMBL/GenBank/DDBJ whole genome shotgun (WGS) entry which is preliminary data.</text>
</comment>
<dbReference type="GO" id="GO:0030245">
    <property type="term" value="P:cellulose catabolic process"/>
    <property type="evidence" value="ECO:0007669"/>
    <property type="project" value="UniProtKB-KW"/>
</dbReference>
<dbReference type="EC" id="3.2.1.4" evidence="10"/>
<accession>A0AAV0D6X5</accession>
<evidence type="ECO:0000313" key="13">
    <source>
        <dbReference type="Proteomes" id="UP001152523"/>
    </source>
</evidence>
<feature type="active site" evidence="8">
    <location>
        <position position="395"/>
    </location>
</feature>
<proteinExistence type="inferred from homology"/>
<feature type="domain" description="Glycoside hydrolase family 9" evidence="11">
    <location>
        <begin position="35"/>
        <end position="466"/>
    </location>
</feature>
<dbReference type="PROSITE" id="PS00698">
    <property type="entry name" value="GH9_3"/>
    <property type="match status" value="1"/>
</dbReference>